<feature type="region of interest" description="Disordered" evidence="17">
    <location>
        <begin position="269"/>
        <end position="305"/>
    </location>
</feature>
<keyword evidence="7 16" id="KW-0645">Protease</keyword>
<dbReference type="InterPro" id="IPR028889">
    <property type="entry name" value="USP"/>
</dbReference>
<evidence type="ECO:0000256" key="7">
    <source>
        <dbReference type="ARBA" id="ARBA00022670"/>
    </source>
</evidence>
<keyword evidence="8" id="KW-0479">Metal-binding</keyword>
<dbReference type="OrthoDB" id="73004at2759"/>
<dbReference type="GO" id="GO:0006897">
    <property type="term" value="P:endocytosis"/>
    <property type="evidence" value="ECO:0007669"/>
    <property type="project" value="UniProtKB-KW"/>
</dbReference>
<feature type="region of interest" description="Disordered" evidence="17">
    <location>
        <begin position="417"/>
        <end position="438"/>
    </location>
</feature>
<keyword evidence="9" id="KW-0677">Repeat</keyword>
<keyword evidence="12 16" id="KW-0378">Hydrolase</keyword>
<keyword evidence="6" id="KW-0254">Endocytosis</keyword>
<dbReference type="STRING" id="1965070.A0A443R6Q8"/>
<dbReference type="GO" id="GO:0006508">
    <property type="term" value="P:proteolysis"/>
    <property type="evidence" value="ECO:0007669"/>
    <property type="project" value="UniProtKB-KW"/>
</dbReference>
<gene>
    <name evidence="21" type="ORF">B4U79_05096</name>
</gene>
<dbReference type="PROSITE" id="PS50271">
    <property type="entry name" value="ZF_UBP"/>
    <property type="match status" value="1"/>
</dbReference>
<dbReference type="SUPFAM" id="SSF54001">
    <property type="entry name" value="Cysteine proteinases"/>
    <property type="match status" value="1"/>
</dbReference>
<keyword evidence="5" id="KW-0963">Cytoplasm</keyword>
<dbReference type="InterPro" id="IPR013083">
    <property type="entry name" value="Znf_RING/FYVE/PHD"/>
</dbReference>
<dbReference type="GO" id="GO:0048471">
    <property type="term" value="C:perinuclear region of cytoplasm"/>
    <property type="evidence" value="ECO:0007669"/>
    <property type="project" value="UniProtKB-SubCell"/>
</dbReference>
<feature type="region of interest" description="Disordered" evidence="17">
    <location>
        <begin position="323"/>
        <end position="360"/>
    </location>
</feature>
<dbReference type="AlphaFoldDB" id="A0A443R6Q8"/>
<evidence type="ECO:0000256" key="4">
    <source>
        <dbReference type="ARBA" id="ARBA00008269"/>
    </source>
</evidence>
<dbReference type="InterPro" id="IPR001394">
    <property type="entry name" value="Peptidase_C19_UCH"/>
</dbReference>
<dbReference type="GO" id="GO:0008270">
    <property type="term" value="F:zinc ion binding"/>
    <property type="evidence" value="ECO:0007669"/>
    <property type="project" value="UniProtKB-KW"/>
</dbReference>
<evidence type="ECO:0000256" key="12">
    <source>
        <dbReference type="ARBA" id="ARBA00022801"/>
    </source>
</evidence>
<feature type="domain" description="DUSP" evidence="20">
    <location>
        <begin position="734"/>
        <end position="838"/>
    </location>
</feature>
<evidence type="ECO:0000256" key="14">
    <source>
        <dbReference type="ARBA" id="ARBA00023212"/>
    </source>
</evidence>
<dbReference type="Gene3D" id="3.30.40.10">
    <property type="entry name" value="Zinc/RING finger domain, C3HC4 (zinc finger)"/>
    <property type="match status" value="1"/>
</dbReference>
<feature type="region of interest" description="Disordered" evidence="17">
    <location>
        <begin position="848"/>
        <end position="887"/>
    </location>
</feature>
<organism evidence="21 22">
    <name type="scientific">Dinothrombium tinctorium</name>
    <dbReference type="NCBI Taxonomy" id="1965070"/>
    <lineage>
        <taxon>Eukaryota</taxon>
        <taxon>Metazoa</taxon>
        <taxon>Ecdysozoa</taxon>
        <taxon>Arthropoda</taxon>
        <taxon>Chelicerata</taxon>
        <taxon>Arachnida</taxon>
        <taxon>Acari</taxon>
        <taxon>Acariformes</taxon>
        <taxon>Trombidiformes</taxon>
        <taxon>Prostigmata</taxon>
        <taxon>Anystina</taxon>
        <taxon>Parasitengona</taxon>
        <taxon>Trombidioidea</taxon>
        <taxon>Trombidiidae</taxon>
        <taxon>Dinothrombium</taxon>
    </lineage>
</organism>
<feature type="compositionally biased region" description="Low complexity" evidence="17">
    <location>
        <begin position="330"/>
        <end position="352"/>
    </location>
</feature>
<evidence type="ECO:0000256" key="2">
    <source>
        <dbReference type="ARBA" id="ARBA00004300"/>
    </source>
</evidence>
<evidence type="ECO:0000313" key="21">
    <source>
        <dbReference type="EMBL" id="RWS10968.1"/>
    </source>
</evidence>
<dbReference type="FunFam" id="3.30.2230.10:FF:000001">
    <property type="entry name" value="Ubiquitinyl hydrolase 1"/>
    <property type="match status" value="1"/>
</dbReference>
<dbReference type="Gene3D" id="3.90.70.10">
    <property type="entry name" value="Cysteine proteinases"/>
    <property type="match status" value="1"/>
</dbReference>
<keyword evidence="22" id="KW-1185">Reference proteome</keyword>
<dbReference type="InterPro" id="IPR038765">
    <property type="entry name" value="Papain-like_cys_pep_sf"/>
</dbReference>
<dbReference type="EC" id="3.4.19.12" evidence="16"/>
<evidence type="ECO:0000256" key="3">
    <source>
        <dbReference type="ARBA" id="ARBA00004556"/>
    </source>
</evidence>
<dbReference type="SUPFAM" id="SSF143791">
    <property type="entry name" value="DUSP-like"/>
    <property type="match status" value="2"/>
</dbReference>
<evidence type="ECO:0000256" key="5">
    <source>
        <dbReference type="ARBA" id="ARBA00022490"/>
    </source>
</evidence>
<dbReference type="Proteomes" id="UP000285301">
    <property type="component" value="Unassembled WGS sequence"/>
</dbReference>
<feature type="compositionally biased region" description="Acidic residues" evidence="17">
    <location>
        <begin position="287"/>
        <end position="299"/>
    </location>
</feature>
<feature type="compositionally biased region" description="Polar residues" evidence="17">
    <location>
        <begin position="870"/>
        <end position="885"/>
    </location>
</feature>
<feature type="domain" description="DUSP" evidence="20">
    <location>
        <begin position="631"/>
        <end position="726"/>
    </location>
</feature>
<dbReference type="PROSITE" id="PS00973">
    <property type="entry name" value="USP_2"/>
    <property type="match status" value="1"/>
</dbReference>
<proteinExistence type="inferred from homology"/>
<dbReference type="InterPro" id="IPR006615">
    <property type="entry name" value="Pept_C19_DUSP"/>
</dbReference>
<dbReference type="InterPro" id="IPR001607">
    <property type="entry name" value="Znf_UBP"/>
</dbReference>
<evidence type="ECO:0000313" key="22">
    <source>
        <dbReference type="Proteomes" id="UP000285301"/>
    </source>
</evidence>
<evidence type="ECO:0000256" key="16">
    <source>
        <dbReference type="RuleBase" id="RU366025"/>
    </source>
</evidence>
<dbReference type="SUPFAM" id="SSF57850">
    <property type="entry name" value="RING/U-box"/>
    <property type="match status" value="1"/>
</dbReference>
<evidence type="ECO:0000256" key="1">
    <source>
        <dbReference type="ARBA" id="ARBA00000707"/>
    </source>
</evidence>
<evidence type="ECO:0000256" key="13">
    <source>
        <dbReference type="ARBA" id="ARBA00022833"/>
    </source>
</evidence>
<dbReference type="GO" id="GO:0004843">
    <property type="term" value="F:cysteine-type deubiquitinase activity"/>
    <property type="evidence" value="ECO:0007669"/>
    <property type="project" value="UniProtKB-UniRule"/>
</dbReference>
<dbReference type="PANTHER" id="PTHR21646">
    <property type="entry name" value="UBIQUITIN CARBOXYL-TERMINAL HYDROLASE"/>
    <property type="match status" value="1"/>
</dbReference>
<sequence length="925" mass="103617">MANAATSKCPHVTIVGNFTQEEIVLKTQKCNVCSKPGPNLWVCLHKDCKLFIGCGESNYDHSTAHFNQNVSHCLTLNLTTFRVWCYKCQTEVYLDRNDPPLESVASPPLSARIPILSNNVYVADPCENSSSSDDDIMDEQEKAALVNAEQLRSDTCNRSSVRSKGLTGLQNLGNTCYVNAALQALSNCPQLTRFMLDCSSYIRKGGLAKSYMRLIHEIWDSKRPSYVVPSGIVHGIKNVCPVFRGYTQHDAQEFLRCFLDQLHEELKETSNDQKEAYGDSDSNRDASEDESNSDADYETCDSGLSSERSAFGDDLCLGHIYEDDAGDRASTPSSQPSVSQTSPSGSSPLSSVRKADSAKKRPTSYRSIISDIFDGRILSSVQCLTCDNISTTKETFQDLSLPIPNRDHLHMLRAAASQTSKENSGVSLGTNASSSSYNPLSRASSTLSLSSNNVNLPSIYHWIWGWLEWVLSWLWGPAVSLQDCLSAFFSADELKGDNMYSCEKCKKLRNGIKFSKVLQLPEILCIHLKRFRHELLYSSKISSHVTFPLEGLDMAQFMARGQGTNNQVTIYDLVAVICHHGTVASGHYTTYALNTINETWYEFDDQYVTAVDPQQVMSCEAYVLFYRKVSDEALKKRQKALELMKLSKNEPSLLQFYVSKLWVNRFNTFAEPGPITNHDFLCEHGGVDPEKAGYVHELCTIFSRSVWEYLHALYGGGPTCTKLYICHTCTSEKESLDRRRKYEYETFSRLNNQFINQRTPTTVYSISMLWFKNWEAFVTKKTNEPPGPIDNTPIASVNCRSGQVTIKATSDHASLSEDMWNFLFGIYGGGPVIPHQSFRRLNSPQHYHHYSHHHSTQQQANVAQQQPPQETSKTASNHANNQTARNNEDEIIVFQQVSEASQEAHNASDDETSSTNANAIANTNL</sequence>
<evidence type="ECO:0000259" key="19">
    <source>
        <dbReference type="PROSITE" id="PS50271"/>
    </source>
</evidence>
<dbReference type="EMBL" id="NCKU01001898">
    <property type="protein sequence ID" value="RWS10968.1"/>
    <property type="molecule type" value="Genomic_DNA"/>
</dbReference>
<protein>
    <recommendedName>
        <fullName evidence="16">Ubiquitin carboxyl-terminal hydrolase</fullName>
        <ecNumber evidence="16">3.4.19.12</ecNumber>
    </recommendedName>
</protein>
<dbReference type="PROSITE" id="PS51283">
    <property type="entry name" value="DUSP"/>
    <property type="match status" value="2"/>
</dbReference>
<evidence type="ECO:0000256" key="8">
    <source>
        <dbReference type="ARBA" id="ARBA00022723"/>
    </source>
</evidence>
<dbReference type="SMART" id="SM00695">
    <property type="entry name" value="DUSP"/>
    <property type="match status" value="2"/>
</dbReference>
<dbReference type="InterPro" id="IPR035927">
    <property type="entry name" value="DUSP-like_sf"/>
</dbReference>
<keyword evidence="13" id="KW-0862">Zinc</keyword>
<feature type="compositionally biased region" description="Basic and acidic residues" evidence="17">
    <location>
        <begin position="269"/>
        <end position="286"/>
    </location>
</feature>
<reference evidence="21 22" key="1">
    <citation type="journal article" date="2018" name="Gigascience">
        <title>Genomes of trombidid mites reveal novel predicted allergens and laterally-transferred genes associated with secondary metabolism.</title>
        <authorList>
            <person name="Dong X."/>
            <person name="Chaisiri K."/>
            <person name="Xia D."/>
            <person name="Armstrong S.D."/>
            <person name="Fang Y."/>
            <person name="Donnelly M.J."/>
            <person name="Kadowaki T."/>
            <person name="McGarry J.W."/>
            <person name="Darby A.C."/>
            <person name="Makepeace B.L."/>
        </authorList>
    </citation>
    <scope>NUCLEOTIDE SEQUENCE [LARGE SCALE GENOMIC DNA]</scope>
    <source>
        <strain evidence="21">UoL-WK</strain>
    </source>
</reference>
<feature type="compositionally biased region" description="Low complexity" evidence="17">
    <location>
        <begin position="857"/>
        <end position="869"/>
    </location>
</feature>
<keyword evidence="11 16" id="KW-0833">Ubl conjugation pathway</keyword>
<dbReference type="PROSITE" id="PS00972">
    <property type="entry name" value="USP_1"/>
    <property type="match status" value="1"/>
</dbReference>
<feature type="region of interest" description="Disordered" evidence="17">
    <location>
        <begin position="899"/>
        <end position="925"/>
    </location>
</feature>
<evidence type="ECO:0000256" key="17">
    <source>
        <dbReference type="SAM" id="MobiDB-lite"/>
    </source>
</evidence>
<dbReference type="Pfam" id="PF00443">
    <property type="entry name" value="UCH"/>
    <property type="match status" value="1"/>
</dbReference>
<evidence type="ECO:0000259" key="18">
    <source>
        <dbReference type="PROSITE" id="PS50235"/>
    </source>
</evidence>
<evidence type="ECO:0000256" key="6">
    <source>
        <dbReference type="ARBA" id="ARBA00022583"/>
    </source>
</evidence>
<keyword evidence="10 15" id="KW-0863">Zinc-finger</keyword>
<feature type="domain" description="UBP-type" evidence="19">
    <location>
        <begin position="7"/>
        <end position="111"/>
    </location>
</feature>
<dbReference type="GO" id="GO:0016579">
    <property type="term" value="P:protein deubiquitination"/>
    <property type="evidence" value="ECO:0007669"/>
    <property type="project" value="InterPro"/>
</dbReference>
<comment type="subcellular location">
    <subcellularLocation>
        <location evidence="2">Cytoplasm</location>
        <location evidence="2">Cytoskeleton</location>
        <location evidence="2">Microtubule organizing center</location>
        <location evidence="2">Centrosome</location>
    </subcellularLocation>
    <subcellularLocation>
        <location evidence="3">Cytoplasm</location>
        <location evidence="3">Perinuclear region</location>
    </subcellularLocation>
</comment>
<comment type="caution">
    <text evidence="21">The sequence shown here is derived from an EMBL/GenBank/DDBJ whole genome shotgun (WGS) entry which is preliminary data.</text>
</comment>
<keyword evidence="14" id="KW-0206">Cytoskeleton</keyword>
<dbReference type="Pfam" id="PF06337">
    <property type="entry name" value="DUSP"/>
    <property type="match status" value="2"/>
</dbReference>
<dbReference type="PROSITE" id="PS50235">
    <property type="entry name" value="USP_3"/>
    <property type="match status" value="1"/>
</dbReference>
<feature type="compositionally biased region" description="Low complexity" evidence="17">
    <location>
        <begin position="913"/>
        <end position="925"/>
    </location>
</feature>
<evidence type="ECO:0000256" key="9">
    <source>
        <dbReference type="ARBA" id="ARBA00022737"/>
    </source>
</evidence>
<dbReference type="GO" id="GO:0005813">
    <property type="term" value="C:centrosome"/>
    <property type="evidence" value="ECO:0007669"/>
    <property type="project" value="UniProtKB-SubCell"/>
</dbReference>
<accession>A0A443R6Q8</accession>
<dbReference type="Pfam" id="PF02148">
    <property type="entry name" value="zf-UBP"/>
    <property type="match status" value="1"/>
</dbReference>
<evidence type="ECO:0000256" key="15">
    <source>
        <dbReference type="PROSITE-ProRule" id="PRU00502"/>
    </source>
</evidence>
<dbReference type="SMART" id="SM00290">
    <property type="entry name" value="ZnF_UBP"/>
    <property type="match status" value="1"/>
</dbReference>
<feature type="domain" description="USP" evidence="18">
    <location>
        <begin position="167"/>
        <end position="629"/>
    </location>
</feature>
<evidence type="ECO:0000256" key="11">
    <source>
        <dbReference type="ARBA" id="ARBA00022786"/>
    </source>
</evidence>
<comment type="similarity">
    <text evidence="4">Belongs to the peptidase C19 family. USP20/USP33 subfamily.</text>
</comment>
<dbReference type="Gene3D" id="3.30.2230.10">
    <property type="entry name" value="DUSP-like"/>
    <property type="match status" value="2"/>
</dbReference>
<dbReference type="InterPro" id="IPR050185">
    <property type="entry name" value="Ub_carboxyl-term_hydrolase"/>
</dbReference>
<name>A0A443R6Q8_9ACAR</name>
<dbReference type="PANTHER" id="PTHR21646:SF86">
    <property type="entry name" value="UBIQUITIN CARBOXYL-TERMINAL HYDROLASE"/>
    <property type="match status" value="1"/>
</dbReference>
<keyword evidence="16" id="KW-0788">Thiol protease</keyword>
<evidence type="ECO:0000259" key="20">
    <source>
        <dbReference type="PROSITE" id="PS51283"/>
    </source>
</evidence>
<dbReference type="InterPro" id="IPR018200">
    <property type="entry name" value="USP_CS"/>
</dbReference>
<comment type="catalytic activity">
    <reaction evidence="1 16">
        <text>Thiol-dependent hydrolysis of ester, thioester, amide, peptide and isopeptide bonds formed by the C-terminal Gly of ubiquitin (a 76-residue protein attached to proteins as an intracellular targeting signal).</text>
        <dbReference type="EC" id="3.4.19.12"/>
    </reaction>
</comment>
<evidence type="ECO:0000256" key="10">
    <source>
        <dbReference type="ARBA" id="ARBA00022771"/>
    </source>
</evidence>